<accession>A0ACC0URY6</accession>
<keyword evidence="2" id="KW-1185">Reference proteome</keyword>
<dbReference type="Proteomes" id="UP001163324">
    <property type="component" value="Chromosome 8"/>
</dbReference>
<gene>
    <name evidence="1" type="ORF">N3K66_007906</name>
</gene>
<evidence type="ECO:0000313" key="1">
    <source>
        <dbReference type="EMBL" id="KAI9896884.1"/>
    </source>
</evidence>
<evidence type="ECO:0000313" key="2">
    <source>
        <dbReference type="Proteomes" id="UP001163324"/>
    </source>
</evidence>
<sequence>MSETTHNQRKPPVQRRGGGKRKPLSCLACRNHKLRCDRRVPCGTCVRHHREDQCRQNPAPAPPPAPRRSNKMARPSSGIPSSPSRKSSPLARTAADDVTHHHEQETQGSNLSSGAGGSSSSHITGVDSFQRYNRTEHMQLPVSSSVSDGLSLLATFDMQQPSPWPSLPQLLAEATRQDPSSSSWSAMIDPQSRRKLAQQQLSSVIPSRPQCDLLLNFFLEHVNWLFQTVHEPSFRREYARFWDDNDDDDACIRPWTGVDLVWLSLLLTMLSVGAMYVPLEAVDVIGIPRRAIRNLAHVWHMASLHALRGGEYESRPCLVQLQTFAITQLYWYATNQIEVLNSRLGQAVKTAQAMRLDRDGAPSKSLNDEMRHRAWWDLVDSDMFQAICLDRPPLIRLSSPGVPLPLNCNDADLTDKCVRPRPIEEPTVMSMNIFRARAFQLLNRNFFHREAELDNTREDGTDGYDSDHRRDRSRDSAYENVVALDKQMLDLMADLPWYFQLDADGSPPRLAEPLGERITWQHHILRTCISTQRIRMHRRFLRRPPRTGTGTSWQSCVSAAADSMLVYRALRTARDTPTWRQKFAPQAYQVFSVAVTVAALLLVEGSLPISDVRRRLGDMVADLEVLEREGYLVPIAAHGRRVLGKMLGLCEARRAGAGGTPVSPEEARGLVPDIAIILGGERNTRAYVDRLQNSPPVGRTAAGATGRRQPDRGTSTATEEEMDVQPENGQGTVTARTRDPGAKREGVAEWDEAHDAGFGPGLVTPESSHLTGGTFAAGPAPVPGNVVDPELFFAHDAGVPTEILSWDMTGLLMLDSSDQYPQLGNWW</sequence>
<organism evidence="1 2">
    <name type="scientific">Trichothecium roseum</name>
    <dbReference type="NCBI Taxonomy" id="47278"/>
    <lineage>
        <taxon>Eukaryota</taxon>
        <taxon>Fungi</taxon>
        <taxon>Dikarya</taxon>
        <taxon>Ascomycota</taxon>
        <taxon>Pezizomycotina</taxon>
        <taxon>Sordariomycetes</taxon>
        <taxon>Hypocreomycetidae</taxon>
        <taxon>Hypocreales</taxon>
        <taxon>Hypocreales incertae sedis</taxon>
        <taxon>Trichothecium</taxon>
    </lineage>
</organism>
<comment type="caution">
    <text evidence="1">The sequence shown here is derived from an EMBL/GenBank/DDBJ whole genome shotgun (WGS) entry which is preliminary data.</text>
</comment>
<dbReference type="EMBL" id="CM047947">
    <property type="protein sequence ID" value="KAI9896884.1"/>
    <property type="molecule type" value="Genomic_DNA"/>
</dbReference>
<reference evidence="1" key="1">
    <citation type="submission" date="2022-10" db="EMBL/GenBank/DDBJ databases">
        <title>Complete Genome of Trichothecium roseum strain YXFP-22015, a Plant Pathogen Isolated from Citrus.</title>
        <authorList>
            <person name="Wang Y."/>
            <person name="Zhu L."/>
        </authorList>
    </citation>
    <scope>NUCLEOTIDE SEQUENCE</scope>
    <source>
        <strain evidence="1">YXFP-22015</strain>
    </source>
</reference>
<proteinExistence type="predicted"/>
<protein>
    <submittedName>
        <fullName evidence="1">Uncharacterized protein</fullName>
    </submittedName>
</protein>
<name>A0ACC0URY6_9HYPO</name>